<evidence type="ECO:0000256" key="3">
    <source>
        <dbReference type="ARBA" id="ARBA00022525"/>
    </source>
</evidence>
<dbReference type="CDD" id="cd19382">
    <property type="entry name" value="TGF_beta_Persephin"/>
    <property type="match status" value="1"/>
</dbReference>
<evidence type="ECO:0000256" key="1">
    <source>
        <dbReference type="ARBA" id="ARBA00004613"/>
    </source>
</evidence>
<dbReference type="InterPro" id="IPR029034">
    <property type="entry name" value="Cystine-knot_cytokine"/>
</dbReference>
<comment type="subcellular location">
    <subcellularLocation>
        <location evidence="1">Secreted</location>
    </subcellularLocation>
</comment>
<evidence type="ECO:0000256" key="9">
    <source>
        <dbReference type="ARBA" id="ARBA00063068"/>
    </source>
</evidence>
<evidence type="ECO:0000256" key="5">
    <source>
        <dbReference type="ARBA" id="ARBA00023030"/>
    </source>
</evidence>
<keyword evidence="6" id="KW-1015">Disulfide bond</keyword>
<evidence type="ECO:0000313" key="15">
    <source>
        <dbReference type="Proteomes" id="UP000824540"/>
    </source>
</evidence>
<keyword evidence="4" id="KW-0732">Signal</keyword>
<dbReference type="InterPro" id="IPR043401">
    <property type="entry name" value="GDNF_fam"/>
</dbReference>
<dbReference type="GO" id="GO:0030971">
    <property type="term" value="F:receptor tyrosine kinase binding"/>
    <property type="evidence" value="ECO:0007669"/>
    <property type="project" value="InterPro"/>
</dbReference>
<evidence type="ECO:0000256" key="2">
    <source>
        <dbReference type="ARBA" id="ARBA00009832"/>
    </source>
</evidence>
<evidence type="ECO:0000256" key="11">
    <source>
        <dbReference type="RuleBase" id="RU000354"/>
    </source>
</evidence>
<keyword evidence="7" id="KW-0325">Glycoprotein</keyword>
<dbReference type="GO" id="GO:0030116">
    <property type="term" value="F:glial cell-derived neurotrophic factor receptor binding"/>
    <property type="evidence" value="ECO:0007669"/>
    <property type="project" value="InterPro"/>
</dbReference>
<comment type="caution">
    <text evidence="14">The sequence shown here is derived from an EMBL/GenBank/DDBJ whole genome shotgun (WGS) entry which is preliminary data.</text>
</comment>
<dbReference type="FunFam" id="2.10.90.10:FF:000032">
    <property type="entry name" value="Artemin"/>
    <property type="match status" value="1"/>
</dbReference>
<evidence type="ECO:0000256" key="7">
    <source>
        <dbReference type="ARBA" id="ARBA00023180"/>
    </source>
</evidence>
<keyword evidence="3" id="KW-0964">Secreted</keyword>
<evidence type="ECO:0000256" key="6">
    <source>
        <dbReference type="ARBA" id="ARBA00023157"/>
    </source>
</evidence>
<dbReference type="Gene3D" id="2.10.90.10">
    <property type="entry name" value="Cystine-knot cytokines"/>
    <property type="match status" value="1"/>
</dbReference>
<dbReference type="PANTHER" id="PTHR12173:SF11">
    <property type="entry name" value="PERSEPHIN-LIKE"/>
    <property type="match status" value="1"/>
</dbReference>
<comment type="similarity">
    <text evidence="2">Belongs to the TGF-beta family. GDNF subfamily.</text>
</comment>
<feature type="domain" description="TGF-beta family profile" evidence="13">
    <location>
        <begin position="195"/>
        <end position="301"/>
    </location>
</feature>
<evidence type="ECO:0000313" key="14">
    <source>
        <dbReference type="EMBL" id="KAG9337379.1"/>
    </source>
</evidence>
<evidence type="ECO:0000256" key="8">
    <source>
        <dbReference type="ARBA" id="ARBA00058643"/>
    </source>
</evidence>
<dbReference type="GO" id="GO:0007399">
    <property type="term" value="P:nervous system development"/>
    <property type="evidence" value="ECO:0007669"/>
    <property type="project" value="UniProtKB-ARBA"/>
</dbReference>
<evidence type="ECO:0000256" key="12">
    <source>
        <dbReference type="SAM" id="MobiDB-lite"/>
    </source>
</evidence>
<dbReference type="InterPro" id="IPR001839">
    <property type="entry name" value="TGF-b_C"/>
</dbReference>
<gene>
    <name evidence="14" type="ORF">JZ751_028799</name>
</gene>
<dbReference type="AlphaFoldDB" id="A0A8T2NAN3"/>
<feature type="region of interest" description="Disordered" evidence="12">
    <location>
        <begin position="162"/>
        <end position="196"/>
    </location>
</feature>
<dbReference type="SUPFAM" id="SSF57501">
    <property type="entry name" value="Cystine-knot cytokines"/>
    <property type="match status" value="1"/>
</dbReference>
<dbReference type="EMBL" id="JAFBMS010000089">
    <property type="protein sequence ID" value="KAG9337379.1"/>
    <property type="molecule type" value="Genomic_DNA"/>
</dbReference>
<name>A0A8T2NAN3_9TELE</name>
<dbReference type="Pfam" id="PF00019">
    <property type="entry name" value="TGF_beta"/>
    <property type="match status" value="1"/>
</dbReference>
<comment type="function">
    <text evidence="8">Growth factor that supports the survival of sensory and sympathetic peripheral neurons in culture and also supports the survival of dopaminergic neurons of the ventral mid-brain. Acts by binding to its coreceptor, GFRA3, leading to autophosphorylation and activation of the RET receptor. Strong attractant of gut hematopoietic cells thus promoting the formation Peyer's patch-like structures, a major component of the gut-associated lymphoid tissue.</text>
</comment>
<accession>A0A8T2NAN3</accession>
<dbReference type="Proteomes" id="UP000824540">
    <property type="component" value="Unassembled WGS sequence"/>
</dbReference>
<comment type="subunit">
    <text evidence="9">Homodimer; disulfide-linked. Interacts with GFRA3 coreceptor and RET: forms a 2:2:2 ternary complex composed of ARTN ligand, GFRA3 and RET receptor.</text>
</comment>
<sequence>MGWPETPAPGGMLSKAIKRLAPSPSITVMEESHVHKVCHFGLWYPKPFLHSALCQSPSTAHAALLMCPSTPCLTVAVLNPTSTKPYICVVHSILLCSGTALNNLNLGISFSRAPTSENTCISEPMTHRSKEEGEMRFLLKLALLLYCVLRGEGHWVHSLIEQRDKSTSPQPGSGDVTEENEGGAKEETGRQWAVRTRRGAEPPCSLRTLLLQVRELGLGYESDEAVLFKYCSGACPWVRSNHDLTLTNLLQRGALPPPLPGESWHSTPCCRPTHHEDLAFLDNTHRWHKVEKLSAAGCSCVG</sequence>
<reference evidence="14" key="1">
    <citation type="thesis" date="2021" institute="BYU ScholarsArchive" country="Provo, UT, USA">
        <title>Applications of and Algorithms for Genome Assembly and Genomic Analyses with an Emphasis on Marine Teleosts.</title>
        <authorList>
            <person name="Pickett B.D."/>
        </authorList>
    </citation>
    <scope>NUCLEOTIDE SEQUENCE</scope>
    <source>
        <strain evidence="14">HI-2016</strain>
    </source>
</reference>
<dbReference type="GO" id="GO:0008083">
    <property type="term" value="F:growth factor activity"/>
    <property type="evidence" value="ECO:0007669"/>
    <property type="project" value="UniProtKB-KW"/>
</dbReference>
<evidence type="ECO:0000256" key="4">
    <source>
        <dbReference type="ARBA" id="ARBA00022729"/>
    </source>
</evidence>
<evidence type="ECO:0000256" key="10">
    <source>
        <dbReference type="ARBA" id="ARBA00074181"/>
    </source>
</evidence>
<protein>
    <recommendedName>
        <fullName evidence="10">Artemin</fullName>
    </recommendedName>
</protein>
<evidence type="ECO:0000259" key="13">
    <source>
        <dbReference type="PROSITE" id="PS51362"/>
    </source>
</evidence>
<dbReference type="PROSITE" id="PS51362">
    <property type="entry name" value="TGF_BETA_2"/>
    <property type="match status" value="1"/>
</dbReference>
<organism evidence="14 15">
    <name type="scientific">Albula glossodonta</name>
    <name type="common">roundjaw bonefish</name>
    <dbReference type="NCBI Taxonomy" id="121402"/>
    <lineage>
        <taxon>Eukaryota</taxon>
        <taxon>Metazoa</taxon>
        <taxon>Chordata</taxon>
        <taxon>Craniata</taxon>
        <taxon>Vertebrata</taxon>
        <taxon>Euteleostomi</taxon>
        <taxon>Actinopterygii</taxon>
        <taxon>Neopterygii</taxon>
        <taxon>Teleostei</taxon>
        <taxon>Albuliformes</taxon>
        <taxon>Albulidae</taxon>
        <taxon>Albula</taxon>
    </lineage>
</organism>
<keyword evidence="5 11" id="KW-0339">Growth factor</keyword>
<dbReference type="OrthoDB" id="9936891at2759"/>
<keyword evidence="15" id="KW-1185">Reference proteome</keyword>
<proteinExistence type="inferred from homology"/>
<dbReference type="GO" id="GO:0005576">
    <property type="term" value="C:extracellular region"/>
    <property type="evidence" value="ECO:0007669"/>
    <property type="project" value="UniProtKB-SubCell"/>
</dbReference>
<dbReference type="PANTHER" id="PTHR12173">
    <property type="entry name" value="GDNF SUBFAMILY OF TGF-BETA FAMILY"/>
    <property type="match status" value="1"/>
</dbReference>